<sequence length="63" mass="6675">MPEELQDGANAPVGLGEQDAKPGSVQNGILGIGLFHQAGQAAPLESHRPKFGHQINVFLGHHR</sequence>
<protein>
    <submittedName>
        <fullName evidence="2">Uncharacterized protein</fullName>
    </submittedName>
</protein>
<proteinExistence type="predicted"/>
<evidence type="ECO:0000313" key="3">
    <source>
        <dbReference type="Proteomes" id="UP000075670"/>
    </source>
</evidence>
<dbReference type="AlphaFoldDB" id="A0A151AMQ9"/>
<gene>
    <name evidence="2" type="ORF">MOMUL_30890</name>
</gene>
<comment type="caution">
    <text evidence="2">The sequence shown here is derived from an EMBL/GenBank/DDBJ whole genome shotgun (WGS) entry which is preliminary data.</text>
</comment>
<evidence type="ECO:0000256" key="1">
    <source>
        <dbReference type="SAM" id="MobiDB-lite"/>
    </source>
</evidence>
<name>A0A151AMQ9_9FIRM</name>
<accession>A0A151AMQ9</accession>
<dbReference type="EMBL" id="LTBC01000057">
    <property type="protein sequence ID" value="KYH28903.1"/>
    <property type="molecule type" value="Genomic_DNA"/>
</dbReference>
<reference evidence="2 3" key="1">
    <citation type="submission" date="2016-02" db="EMBL/GenBank/DDBJ databases">
        <title>Genome sequence of Moorella mulderi DSM 14980.</title>
        <authorList>
            <person name="Poehlein A."/>
            <person name="Daniel R."/>
        </authorList>
    </citation>
    <scope>NUCLEOTIDE SEQUENCE [LARGE SCALE GENOMIC DNA]</scope>
    <source>
        <strain evidence="2 3">DSM 14980</strain>
    </source>
</reference>
<dbReference type="Proteomes" id="UP000075670">
    <property type="component" value="Unassembled WGS sequence"/>
</dbReference>
<keyword evidence="3" id="KW-1185">Reference proteome</keyword>
<feature type="region of interest" description="Disordered" evidence="1">
    <location>
        <begin position="1"/>
        <end position="27"/>
    </location>
</feature>
<evidence type="ECO:0000313" key="2">
    <source>
        <dbReference type="EMBL" id="KYH28903.1"/>
    </source>
</evidence>
<organism evidence="2 3">
    <name type="scientific">Moorella mulderi DSM 14980</name>
    <dbReference type="NCBI Taxonomy" id="1122241"/>
    <lineage>
        <taxon>Bacteria</taxon>
        <taxon>Bacillati</taxon>
        <taxon>Bacillota</taxon>
        <taxon>Clostridia</taxon>
        <taxon>Neomoorellales</taxon>
        <taxon>Neomoorellaceae</taxon>
        <taxon>Neomoorella</taxon>
    </lineage>
</organism>